<keyword evidence="1" id="KW-1133">Transmembrane helix</keyword>
<organism evidence="2 3">
    <name type="scientific">Halosimplex pelagicum</name>
    <dbReference type="NCBI Taxonomy" id="869886"/>
    <lineage>
        <taxon>Archaea</taxon>
        <taxon>Methanobacteriati</taxon>
        <taxon>Methanobacteriota</taxon>
        <taxon>Stenosarchaea group</taxon>
        <taxon>Halobacteria</taxon>
        <taxon>Halobacteriales</taxon>
        <taxon>Haloarculaceae</taxon>
        <taxon>Halosimplex</taxon>
    </lineage>
</organism>
<dbReference type="EMBL" id="CP058909">
    <property type="protein sequence ID" value="QLH83394.1"/>
    <property type="molecule type" value="Genomic_DNA"/>
</dbReference>
<dbReference type="GeneID" id="56084508"/>
<protein>
    <submittedName>
        <fullName evidence="2">Uncharacterized protein</fullName>
    </submittedName>
</protein>
<gene>
    <name evidence="2" type="ORF">HZS54_17925</name>
</gene>
<proteinExistence type="predicted"/>
<keyword evidence="1" id="KW-0472">Membrane</keyword>
<feature type="transmembrane region" description="Helical" evidence="1">
    <location>
        <begin position="163"/>
        <end position="186"/>
    </location>
</feature>
<dbReference type="RefSeq" id="WP_179918443.1">
    <property type="nucleotide sequence ID" value="NZ_CP058909.1"/>
</dbReference>
<dbReference type="KEGG" id="hpel:HZS54_17925"/>
<dbReference type="AlphaFoldDB" id="A0A7D5TVP1"/>
<evidence type="ECO:0000256" key="1">
    <source>
        <dbReference type="SAM" id="Phobius"/>
    </source>
</evidence>
<dbReference type="Proteomes" id="UP000509346">
    <property type="component" value="Chromosome"/>
</dbReference>
<evidence type="ECO:0000313" key="2">
    <source>
        <dbReference type="EMBL" id="QLH83394.1"/>
    </source>
</evidence>
<feature type="transmembrane region" description="Helical" evidence="1">
    <location>
        <begin position="130"/>
        <end position="151"/>
    </location>
</feature>
<name>A0A7D5TVP1_9EURY</name>
<evidence type="ECO:0000313" key="3">
    <source>
        <dbReference type="Proteomes" id="UP000509346"/>
    </source>
</evidence>
<accession>A0A7D5TVP1</accession>
<keyword evidence="3" id="KW-1185">Reference proteome</keyword>
<reference evidence="2 3" key="1">
    <citation type="submission" date="2020-07" db="EMBL/GenBank/DDBJ databases">
        <title>Halosimplex litoreum sp. nov. and Halosimplex rubrum sp. nov., isolated from different salt environments.</title>
        <authorList>
            <person name="Cui H."/>
        </authorList>
    </citation>
    <scope>NUCLEOTIDE SEQUENCE [LARGE SCALE GENOMIC DNA]</scope>
    <source>
        <strain evidence="2 3">R2</strain>
    </source>
</reference>
<keyword evidence="1" id="KW-0812">Transmembrane</keyword>
<sequence>MAPVLWLVWGDPTGLPDLALALALGPLAAPLAVAEVLAFPWWVWYVVGIAWVGDMAYFGYFDDVATSTVSSWSSSARRRLSSRWSRSRRAGVAVDGGQLVLSTDLPSLDRLEDARAAVTVRRVAGAVVRAYLLVGYSFAVVVVGALVRGLVLEAGTLSVDSLSTWVAWAIGYLWPLALLFAAVLAITTNNGGTQE</sequence>